<dbReference type="SUPFAM" id="SSF140718">
    <property type="entry name" value="Mediator hinge subcomplex-like"/>
    <property type="match status" value="1"/>
</dbReference>
<feature type="region of interest" description="Disordered" evidence="7">
    <location>
        <begin position="257"/>
        <end position="315"/>
    </location>
</feature>
<evidence type="ECO:0000256" key="3">
    <source>
        <dbReference type="ARBA" id="ARBA00023015"/>
    </source>
</evidence>
<dbReference type="EMBL" id="JH993047">
    <property type="protein sequence ID" value="EKX38581.1"/>
    <property type="molecule type" value="Genomic_DNA"/>
</dbReference>
<proteinExistence type="inferred from homology"/>
<reference evidence="10" key="2">
    <citation type="submission" date="2012-11" db="EMBL/GenBank/DDBJ databases">
        <authorList>
            <person name="Kuo A."/>
            <person name="Curtis B.A."/>
            <person name="Tanifuji G."/>
            <person name="Burki F."/>
            <person name="Gruber A."/>
            <person name="Irimia M."/>
            <person name="Maruyama S."/>
            <person name="Arias M.C."/>
            <person name="Ball S.G."/>
            <person name="Gile G.H."/>
            <person name="Hirakawa Y."/>
            <person name="Hopkins J.F."/>
            <person name="Rensing S.A."/>
            <person name="Schmutz J."/>
            <person name="Symeonidi A."/>
            <person name="Elias M."/>
            <person name="Eveleigh R.J."/>
            <person name="Herman E.K."/>
            <person name="Klute M.J."/>
            <person name="Nakayama T."/>
            <person name="Obornik M."/>
            <person name="Reyes-Prieto A."/>
            <person name="Armbrust E.V."/>
            <person name="Aves S.J."/>
            <person name="Beiko R.G."/>
            <person name="Coutinho P."/>
            <person name="Dacks J.B."/>
            <person name="Durnford D.G."/>
            <person name="Fast N.M."/>
            <person name="Green B.R."/>
            <person name="Grisdale C."/>
            <person name="Hempe F."/>
            <person name="Henrissat B."/>
            <person name="Hoppner M.P."/>
            <person name="Ishida K.-I."/>
            <person name="Kim E."/>
            <person name="Koreny L."/>
            <person name="Kroth P.G."/>
            <person name="Liu Y."/>
            <person name="Malik S.-B."/>
            <person name="Maier U.G."/>
            <person name="McRose D."/>
            <person name="Mock T."/>
            <person name="Neilson J.A."/>
            <person name="Onodera N.T."/>
            <person name="Poole A.M."/>
            <person name="Pritham E.J."/>
            <person name="Richards T.A."/>
            <person name="Rocap G."/>
            <person name="Roy S.W."/>
            <person name="Sarai C."/>
            <person name="Schaack S."/>
            <person name="Shirato S."/>
            <person name="Slamovits C.H."/>
            <person name="Spencer D.F."/>
            <person name="Suzuki S."/>
            <person name="Worden A.Z."/>
            <person name="Zauner S."/>
            <person name="Barry K."/>
            <person name="Bell C."/>
            <person name="Bharti A.K."/>
            <person name="Crow J.A."/>
            <person name="Grimwood J."/>
            <person name="Kramer R."/>
            <person name="Lindquist E."/>
            <person name="Lucas S."/>
            <person name="Salamov A."/>
            <person name="McFadden G.I."/>
            <person name="Lane C.E."/>
            <person name="Keeling P.J."/>
            <person name="Gray M.W."/>
            <person name="Grigoriev I.V."/>
            <person name="Archibald J.M."/>
        </authorList>
    </citation>
    <scope>NUCLEOTIDE SEQUENCE</scope>
    <source>
        <strain evidence="10">CCMP2712</strain>
    </source>
</reference>
<sequence length="315" mass="34129">MSQTNAAVAPFPPPPKFYEEFEPHSNKEFQCPAPPPPIEGPYVMFGTLYDTSFAPQQPHAALAEKGLELGISDSESQSPIAIMRLLNRALPDLQLAVFLGDEYLNLLKLMIERPTLCRSEEDQKKIREIDEQRGKIESIIGAMHLTLSRFRPYQARQALITTLRAQVPFSWDVLASECRMKAQALISNASKQLKDAGESLQKASQTKAQILANASAYAKKDSESSCRPLSAPKLTVFYSAAQPPARTPTPAAVAAASAAGSSSVNSTAAATDTEAAPSGEKEKEQASKDSDEAKDKRSAKEKVSPCPMTEQSLTC</sequence>
<dbReference type="PaxDb" id="55529-EKX38581"/>
<dbReference type="HOGENOM" id="CLU_884121_0_0_1"/>
<dbReference type="GO" id="GO:0003712">
    <property type="term" value="F:transcription coregulator activity"/>
    <property type="evidence" value="ECO:0007669"/>
    <property type="project" value="InterPro"/>
</dbReference>
<keyword evidence="4 6" id="KW-0804">Transcription</keyword>
<evidence type="ECO:0000256" key="4">
    <source>
        <dbReference type="ARBA" id="ARBA00023163"/>
    </source>
</evidence>
<comment type="function">
    <text evidence="6">Component of the Mediator complex, a coactivator involved in the regulated transcription of nearly all RNA polymerase II-dependent genes. Mediator functions as a bridge to convey information from gene-specific regulatory proteins to the basal RNA polymerase II transcription machinery.</text>
</comment>
<comment type="similarity">
    <text evidence="2 6">Belongs to the Mediator complex subunit 7 family.</text>
</comment>
<evidence type="ECO:0000256" key="6">
    <source>
        <dbReference type="RuleBase" id="RU364060"/>
    </source>
</evidence>
<dbReference type="Proteomes" id="UP000011087">
    <property type="component" value="Unassembled WGS sequence"/>
</dbReference>
<keyword evidence="6" id="KW-0010">Activator</keyword>
<evidence type="ECO:0000256" key="5">
    <source>
        <dbReference type="ARBA" id="ARBA00023242"/>
    </source>
</evidence>
<evidence type="ECO:0000313" key="8">
    <source>
        <dbReference type="EMBL" id="EKX38581.1"/>
    </source>
</evidence>
<name>L1IQL2_GUITC</name>
<dbReference type="InterPro" id="IPR037212">
    <property type="entry name" value="Med7/Med21-like"/>
</dbReference>
<dbReference type="PANTHER" id="PTHR21428:SF11">
    <property type="entry name" value="MEDIATOR OF RNA POLYMERASE II TRANSCRIPTION SUBUNIT 7"/>
    <property type="match status" value="1"/>
</dbReference>
<dbReference type="OrthoDB" id="10253553at2759"/>
<evidence type="ECO:0000313" key="9">
    <source>
        <dbReference type="EnsemblProtists" id="EKX38581"/>
    </source>
</evidence>
<organism evidence="8">
    <name type="scientific">Guillardia theta (strain CCMP2712)</name>
    <name type="common">Cryptophyte</name>
    <dbReference type="NCBI Taxonomy" id="905079"/>
    <lineage>
        <taxon>Eukaryota</taxon>
        <taxon>Cryptophyceae</taxon>
        <taxon>Pyrenomonadales</taxon>
        <taxon>Geminigeraceae</taxon>
        <taxon>Guillardia</taxon>
    </lineage>
</organism>
<dbReference type="InterPro" id="IPR044888">
    <property type="entry name" value="Mediatior_Med7_sf"/>
</dbReference>
<evidence type="ECO:0000256" key="7">
    <source>
        <dbReference type="SAM" id="MobiDB-lite"/>
    </source>
</evidence>
<keyword evidence="5 6" id="KW-0539">Nucleus</keyword>
<dbReference type="OMA" id="ELLFINM"/>
<dbReference type="AlphaFoldDB" id="L1IQL2"/>
<comment type="subunit">
    <text evidence="6">Component of the Mediator complex.</text>
</comment>
<dbReference type="STRING" id="905079.L1IQL2"/>
<dbReference type="Gene3D" id="6.10.140.200">
    <property type="match status" value="1"/>
</dbReference>
<reference evidence="8 10" key="1">
    <citation type="journal article" date="2012" name="Nature">
        <title>Algal genomes reveal evolutionary mosaicism and the fate of nucleomorphs.</title>
        <authorList>
            <consortium name="DOE Joint Genome Institute"/>
            <person name="Curtis B.A."/>
            <person name="Tanifuji G."/>
            <person name="Burki F."/>
            <person name="Gruber A."/>
            <person name="Irimia M."/>
            <person name="Maruyama S."/>
            <person name="Arias M.C."/>
            <person name="Ball S.G."/>
            <person name="Gile G.H."/>
            <person name="Hirakawa Y."/>
            <person name="Hopkins J.F."/>
            <person name="Kuo A."/>
            <person name="Rensing S.A."/>
            <person name="Schmutz J."/>
            <person name="Symeonidi A."/>
            <person name="Elias M."/>
            <person name="Eveleigh R.J."/>
            <person name="Herman E.K."/>
            <person name="Klute M.J."/>
            <person name="Nakayama T."/>
            <person name="Obornik M."/>
            <person name="Reyes-Prieto A."/>
            <person name="Armbrust E.V."/>
            <person name="Aves S.J."/>
            <person name="Beiko R.G."/>
            <person name="Coutinho P."/>
            <person name="Dacks J.B."/>
            <person name="Durnford D.G."/>
            <person name="Fast N.M."/>
            <person name="Green B.R."/>
            <person name="Grisdale C.J."/>
            <person name="Hempel F."/>
            <person name="Henrissat B."/>
            <person name="Hoppner M.P."/>
            <person name="Ishida K."/>
            <person name="Kim E."/>
            <person name="Koreny L."/>
            <person name="Kroth P.G."/>
            <person name="Liu Y."/>
            <person name="Malik S.B."/>
            <person name="Maier U.G."/>
            <person name="McRose D."/>
            <person name="Mock T."/>
            <person name="Neilson J.A."/>
            <person name="Onodera N.T."/>
            <person name="Poole A.M."/>
            <person name="Pritham E.J."/>
            <person name="Richards T.A."/>
            <person name="Rocap G."/>
            <person name="Roy S.W."/>
            <person name="Sarai C."/>
            <person name="Schaack S."/>
            <person name="Shirato S."/>
            <person name="Slamovits C.H."/>
            <person name="Spencer D.F."/>
            <person name="Suzuki S."/>
            <person name="Worden A.Z."/>
            <person name="Zauner S."/>
            <person name="Barry K."/>
            <person name="Bell C."/>
            <person name="Bharti A.K."/>
            <person name="Crow J.A."/>
            <person name="Grimwood J."/>
            <person name="Kramer R."/>
            <person name="Lindquist E."/>
            <person name="Lucas S."/>
            <person name="Salamov A."/>
            <person name="McFadden G.I."/>
            <person name="Lane C.E."/>
            <person name="Keeling P.J."/>
            <person name="Gray M.W."/>
            <person name="Grigoriev I.V."/>
            <person name="Archibald J.M."/>
        </authorList>
    </citation>
    <scope>NUCLEOTIDE SEQUENCE</scope>
    <source>
        <strain evidence="8 10">CCMP2712</strain>
    </source>
</reference>
<gene>
    <name evidence="8" type="ORF">GUITHDRAFT_144176</name>
</gene>
<dbReference type="InterPro" id="IPR009244">
    <property type="entry name" value="Mediatior_Med7"/>
</dbReference>
<keyword evidence="10" id="KW-1185">Reference proteome</keyword>
<dbReference type="PANTHER" id="PTHR21428">
    <property type="entry name" value="MEDIATOR OF RNA POLYMERASE II TRANSCRIPTION SUBUNIT 7"/>
    <property type="match status" value="1"/>
</dbReference>
<evidence type="ECO:0000256" key="2">
    <source>
        <dbReference type="ARBA" id="ARBA00009994"/>
    </source>
</evidence>
<dbReference type="RefSeq" id="XP_005825561.1">
    <property type="nucleotide sequence ID" value="XM_005825504.1"/>
</dbReference>
<feature type="compositionally biased region" description="Basic and acidic residues" evidence="7">
    <location>
        <begin position="279"/>
        <end position="303"/>
    </location>
</feature>
<dbReference type="Pfam" id="PF05983">
    <property type="entry name" value="Med7"/>
    <property type="match status" value="1"/>
</dbReference>
<accession>L1IQL2</accession>
<feature type="compositionally biased region" description="Low complexity" evidence="7">
    <location>
        <begin position="257"/>
        <end position="271"/>
    </location>
</feature>
<dbReference type="KEGG" id="gtt:GUITHDRAFT_144176"/>
<dbReference type="GO" id="GO:0016592">
    <property type="term" value="C:mediator complex"/>
    <property type="evidence" value="ECO:0007669"/>
    <property type="project" value="InterPro"/>
</dbReference>
<dbReference type="GO" id="GO:0070847">
    <property type="term" value="C:core mediator complex"/>
    <property type="evidence" value="ECO:0007669"/>
    <property type="project" value="TreeGrafter"/>
</dbReference>
<dbReference type="GeneID" id="17295301"/>
<comment type="subcellular location">
    <subcellularLocation>
        <location evidence="1 6">Nucleus</location>
    </subcellularLocation>
</comment>
<dbReference type="GO" id="GO:0006357">
    <property type="term" value="P:regulation of transcription by RNA polymerase II"/>
    <property type="evidence" value="ECO:0007669"/>
    <property type="project" value="InterPro"/>
</dbReference>
<protein>
    <recommendedName>
        <fullName evidence="6">Mediator of RNA polymerase II transcription subunit 7</fullName>
    </recommendedName>
</protein>
<evidence type="ECO:0000313" key="10">
    <source>
        <dbReference type="Proteomes" id="UP000011087"/>
    </source>
</evidence>
<evidence type="ECO:0000256" key="1">
    <source>
        <dbReference type="ARBA" id="ARBA00004123"/>
    </source>
</evidence>
<keyword evidence="3 6" id="KW-0805">Transcription regulation</keyword>
<reference evidence="9" key="3">
    <citation type="submission" date="2016-03" db="UniProtKB">
        <authorList>
            <consortium name="EnsemblProtists"/>
        </authorList>
    </citation>
    <scope>IDENTIFICATION</scope>
</reference>
<dbReference type="EnsemblProtists" id="EKX38581">
    <property type="protein sequence ID" value="EKX38581"/>
    <property type="gene ID" value="GUITHDRAFT_144176"/>
</dbReference>